<sequence>MKILKRIFSSQLISGSLVMGVGTVIGGGGNYLYHLLMGRMLGPIDYGILASLISLSYLLGIPMGTLGLVIVKFVSAFKGKKDFGSIGALFKIGFKKILPFSFLFLLIFLLLTPLVASFLHLPSILPYILILVVFFIGIFSTINRAVLQGLFRFGFLTLTGVVEVGLKLATALLLVILGFKVNGALGGILMGGVVGLLFTFFPLRFLWSQKQKRELKTEEMFNFALPVFFSTLAFTSLYTTDVILVRHFLPGVTSGLYAALSTLGKIIFFISGPIIAVMFPLVSERHANGGNYRHLLWASLSLVALVCFLFTSVYFLFPSFMIKILYGSQYLPAAPYLGLFGIFLSFYTLSFLLTNFFLSIG</sequence>
<evidence type="ECO:0000256" key="4">
    <source>
        <dbReference type="ARBA" id="ARBA00022989"/>
    </source>
</evidence>
<feature type="transmembrane region" description="Helical" evidence="6">
    <location>
        <begin position="185"/>
        <end position="207"/>
    </location>
</feature>
<feature type="transmembrane region" description="Helical" evidence="6">
    <location>
        <begin position="53"/>
        <end position="77"/>
    </location>
</feature>
<organism evidence="7 8">
    <name type="scientific">Candidatus Shapirobacteria bacterium CG07_land_8_20_14_0_80_39_12</name>
    <dbReference type="NCBI Taxonomy" id="1974480"/>
    <lineage>
        <taxon>Bacteria</taxon>
        <taxon>Candidatus Shapironibacteriota</taxon>
    </lineage>
</organism>
<evidence type="ECO:0000256" key="5">
    <source>
        <dbReference type="ARBA" id="ARBA00023136"/>
    </source>
</evidence>
<name>A0A2M6YQL6_9BACT</name>
<protein>
    <recommendedName>
        <fullName evidence="9">Polysaccharide biosynthesis protein C-terminal domain-containing protein</fullName>
    </recommendedName>
</protein>
<feature type="transmembrane region" description="Helical" evidence="6">
    <location>
        <begin position="258"/>
        <end position="282"/>
    </location>
</feature>
<keyword evidence="4 6" id="KW-1133">Transmembrane helix</keyword>
<evidence type="ECO:0000256" key="1">
    <source>
        <dbReference type="ARBA" id="ARBA00004651"/>
    </source>
</evidence>
<dbReference type="Pfam" id="PF13440">
    <property type="entry name" value="Polysacc_synt_3"/>
    <property type="match status" value="1"/>
</dbReference>
<evidence type="ECO:0000256" key="3">
    <source>
        <dbReference type="ARBA" id="ARBA00022692"/>
    </source>
</evidence>
<feature type="transmembrane region" description="Helical" evidence="6">
    <location>
        <begin position="154"/>
        <end position="179"/>
    </location>
</feature>
<dbReference type="Proteomes" id="UP000229559">
    <property type="component" value="Unassembled WGS sequence"/>
</dbReference>
<feature type="transmembrane region" description="Helical" evidence="6">
    <location>
        <begin position="337"/>
        <end position="358"/>
    </location>
</feature>
<reference evidence="8" key="1">
    <citation type="submission" date="2017-09" db="EMBL/GenBank/DDBJ databases">
        <title>Depth-based differentiation of microbial function through sediment-hosted aquifers and enrichment of novel symbionts in the deep terrestrial subsurface.</title>
        <authorList>
            <person name="Probst A.J."/>
            <person name="Ladd B."/>
            <person name="Jarett J.K."/>
            <person name="Geller-Mcgrath D.E."/>
            <person name="Sieber C.M.K."/>
            <person name="Emerson J.B."/>
            <person name="Anantharaman K."/>
            <person name="Thomas B.C."/>
            <person name="Malmstrom R."/>
            <person name="Stieglmeier M."/>
            <person name="Klingl A."/>
            <person name="Woyke T."/>
            <person name="Ryan C.M."/>
            <person name="Banfield J.F."/>
        </authorList>
    </citation>
    <scope>NUCLEOTIDE SEQUENCE [LARGE SCALE GENOMIC DNA]</scope>
</reference>
<accession>A0A2M6YQL6</accession>
<feature type="transmembrane region" description="Helical" evidence="6">
    <location>
        <begin position="294"/>
        <end position="317"/>
    </location>
</feature>
<dbReference type="GO" id="GO:0005886">
    <property type="term" value="C:plasma membrane"/>
    <property type="evidence" value="ECO:0007669"/>
    <property type="project" value="UniProtKB-SubCell"/>
</dbReference>
<keyword evidence="3 6" id="KW-0812">Transmembrane</keyword>
<evidence type="ECO:0008006" key="9">
    <source>
        <dbReference type="Google" id="ProtNLM"/>
    </source>
</evidence>
<feature type="non-terminal residue" evidence="7">
    <location>
        <position position="361"/>
    </location>
</feature>
<feature type="transmembrane region" description="Helical" evidence="6">
    <location>
        <begin position="97"/>
        <end position="118"/>
    </location>
</feature>
<dbReference type="InterPro" id="IPR050833">
    <property type="entry name" value="Poly_Biosynth_Transport"/>
</dbReference>
<comment type="caution">
    <text evidence="7">The sequence shown here is derived from an EMBL/GenBank/DDBJ whole genome shotgun (WGS) entry which is preliminary data.</text>
</comment>
<feature type="transmembrane region" description="Helical" evidence="6">
    <location>
        <begin position="124"/>
        <end position="142"/>
    </location>
</feature>
<evidence type="ECO:0000256" key="2">
    <source>
        <dbReference type="ARBA" id="ARBA00022475"/>
    </source>
</evidence>
<proteinExistence type="predicted"/>
<evidence type="ECO:0000313" key="8">
    <source>
        <dbReference type="Proteomes" id="UP000229559"/>
    </source>
</evidence>
<keyword evidence="5 6" id="KW-0472">Membrane</keyword>
<keyword evidence="2" id="KW-1003">Cell membrane</keyword>
<dbReference type="AlphaFoldDB" id="A0A2M6YQL6"/>
<dbReference type="PANTHER" id="PTHR30250:SF28">
    <property type="entry name" value="POLYSACCHARIDE BIOSYNTHESIS PROTEIN"/>
    <property type="match status" value="1"/>
</dbReference>
<dbReference type="EMBL" id="PEXA01000007">
    <property type="protein sequence ID" value="PIU33404.1"/>
    <property type="molecule type" value="Genomic_DNA"/>
</dbReference>
<feature type="transmembrane region" description="Helical" evidence="6">
    <location>
        <begin position="219"/>
        <end position="238"/>
    </location>
</feature>
<feature type="transmembrane region" description="Helical" evidence="6">
    <location>
        <begin position="12"/>
        <end position="33"/>
    </location>
</feature>
<dbReference type="PANTHER" id="PTHR30250">
    <property type="entry name" value="PST FAMILY PREDICTED COLANIC ACID TRANSPORTER"/>
    <property type="match status" value="1"/>
</dbReference>
<evidence type="ECO:0000256" key="6">
    <source>
        <dbReference type="SAM" id="Phobius"/>
    </source>
</evidence>
<comment type="subcellular location">
    <subcellularLocation>
        <location evidence="1">Cell membrane</location>
        <topology evidence="1">Multi-pass membrane protein</topology>
    </subcellularLocation>
</comment>
<gene>
    <name evidence="7" type="ORF">COT04_00195</name>
</gene>
<evidence type="ECO:0000313" key="7">
    <source>
        <dbReference type="EMBL" id="PIU33404.1"/>
    </source>
</evidence>